<evidence type="ECO:0000313" key="9">
    <source>
        <dbReference type="EMBL" id="GGL70951.1"/>
    </source>
</evidence>
<comment type="catalytic activity">
    <reaction evidence="6">
        <text>D-mannitol 1-phosphate + NAD(+) = beta-D-fructose 6-phosphate + NADH + H(+)</text>
        <dbReference type="Rhea" id="RHEA:19661"/>
        <dbReference type="ChEBI" id="CHEBI:15378"/>
        <dbReference type="ChEBI" id="CHEBI:57540"/>
        <dbReference type="ChEBI" id="CHEBI:57634"/>
        <dbReference type="ChEBI" id="CHEBI:57945"/>
        <dbReference type="ChEBI" id="CHEBI:61381"/>
        <dbReference type="EC" id="1.1.1.17"/>
    </reaction>
</comment>
<dbReference type="PANTHER" id="PTHR43362:SF1">
    <property type="entry name" value="MANNITOL DEHYDROGENASE 2-RELATED"/>
    <property type="match status" value="1"/>
</dbReference>
<dbReference type="InterPro" id="IPR000669">
    <property type="entry name" value="Mannitol_DH"/>
</dbReference>
<dbReference type="InterPro" id="IPR008927">
    <property type="entry name" value="6-PGluconate_DH-like_C_sf"/>
</dbReference>
<feature type="domain" description="Mannitol dehydrogenase N-terminal" evidence="7">
    <location>
        <begin position="13"/>
        <end position="253"/>
    </location>
</feature>
<dbReference type="GO" id="GO:0008926">
    <property type="term" value="F:mannitol-1-phosphate 5-dehydrogenase activity"/>
    <property type="evidence" value="ECO:0007669"/>
    <property type="project" value="UniProtKB-EC"/>
</dbReference>
<evidence type="ECO:0000256" key="5">
    <source>
        <dbReference type="ARBA" id="ARBA00023027"/>
    </source>
</evidence>
<evidence type="ECO:0000313" key="10">
    <source>
        <dbReference type="Proteomes" id="UP000613840"/>
    </source>
</evidence>
<accession>A0A917W5J3</accession>
<dbReference type="RefSeq" id="WP_188896357.1">
    <property type="nucleotide sequence ID" value="NZ_BMMZ01000008.1"/>
</dbReference>
<dbReference type="GO" id="GO:0019594">
    <property type="term" value="P:mannitol metabolic process"/>
    <property type="evidence" value="ECO:0007669"/>
    <property type="project" value="InterPro"/>
</dbReference>
<dbReference type="EC" id="1.1.1.17" evidence="2"/>
<proteinExistence type="inferred from homology"/>
<evidence type="ECO:0000256" key="2">
    <source>
        <dbReference type="ARBA" id="ARBA00012939"/>
    </source>
</evidence>
<dbReference type="InterPro" id="IPR013131">
    <property type="entry name" value="Mannitol_DH_N"/>
</dbReference>
<sequence length="448" mass="48203">MSAGPHDGGDRPRTIHLGLGAFHRAHQAFYTHHADRATGERTRIHAFTGRRPDAAETLAAQGFGYTLIERGADGDRLELITSIAAASAGADLAAWRSAWQVPDLQLITLTITEAGYRVTADDRAALQAGNPVSAMARLLDGLQTRRTAGLAPVAVVSCDNLAGNGGVLGGRVRDLAERWDPALASWIDGGVSFPSTMVDRITPATTDSDRDQATAWIAAQPGAQTVDRMPVVCEPFTEWVIAGTFPAGRPAWEQVGVRFVEDVEPYERRKLWLLNAGHSMLAYVGLALGHATIDQTMTDPRCTDLLEALWAAAAEVLPFDRAEIDAATAALRERFTNPRIRHNLSQIAGDGSQKLPNRTLGIYRARRRAGLPLDPGTPATLAGWLIHLGTDLVNDQGVGELLDRFAAAGASTYTSRLPIMLDYFGPDVADDHELVGAIGDQLRQFDAQ</sequence>
<dbReference type="EMBL" id="BMMZ01000008">
    <property type="protein sequence ID" value="GGL70951.1"/>
    <property type="molecule type" value="Genomic_DNA"/>
</dbReference>
<gene>
    <name evidence="9" type="ORF">GCM10011575_31770</name>
</gene>
<dbReference type="Proteomes" id="UP000613840">
    <property type="component" value="Unassembled WGS sequence"/>
</dbReference>
<dbReference type="InterPro" id="IPR050988">
    <property type="entry name" value="Mannitol_DH/Oxidoreductase"/>
</dbReference>
<evidence type="ECO:0000256" key="4">
    <source>
        <dbReference type="ARBA" id="ARBA00023002"/>
    </source>
</evidence>
<dbReference type="SUPFAM" id="SSF51735">
    <property type="entry name" value="NAD(P)-binding Rossmann-fold domains"/>
    <property type="match status" value="1"/>
</dbReference>
<dbReference type="InterPro" id="IPR013118">
    <property type="entry name" value="Mannitol_DH_C"/>
</dbReference>
<name>A0A917W5J3_9ACTN</name>
<dbReference type="Gene3D" id="3.40.50.720">
    <property type="entry name" value="NAD(P)-binding Rossmann-like Domain"/>
    <property type="match status" value="1"/>
</dbReference>
<evidence type="ECO:0000256" key="3">
    <source>
        <dbReference type="ARBA" id="ARBA00016219"/>
    </source>
</evidence>
<reference evidence="9" key="2">
    <citation type="submission" date="2020-09" db="EMBL/GenBank/DDBJ databases">
        <authorList>
            <person name="Sun Q."/>
            <person name="Zhou Y."/>
        </authorList>
    </citation>
    <scope>NUCLEOTIDE SEQUENCE</scope>
    <source>
        <strain evidence="9">CGMCC 4.7306</strain>
    </source>
</reference>
<dbReference type="PROSITE" id="PS00974">
    <property type="entry name" value="MANNITOL_DHGENASE"/>
    <property type="match status" value="1"/>
</dbReference>
<dbReference type="PANTHER" id="PTHR43362">
    <property type="entry name" value="MANNITOL DEHYDROGENASE DSF1-RELATED"/>
    <property type="match status" value="1"/>
</dbReference>
<evidence type="ECO:0000256" key="1">
    <source>
        <dbReference type="ARBA" id="ARBA00006541"/>
    </source>
</evidence>
<keyword evidence="4" id="KW-0560">Oxidoreductase</keyword>
<comment type="caution">
    <text evidence="9">The sequence shown here is derived from an EMBL/GenBank/DDBJ whole genome shotgun (WGS) entry which is preliminary data.</text>
</comment>
<reference evidence="9" key="1">
    <citation type="journal article" date="2014" name="Int. J. Syst. Evol. Microbiol.">
        <title>Complete genome sequence of Corynebacterium casei LMG S-19264T (=DSM 44701T), isolated from a smear-ripened cheese.</title>
        <authorList>
            <consortium name="US DOE Joint Genome Institute (JGI-PGF)"/>
            <person name="Walter F."/>
            <person name="Albersmeier A."/>
            <person name="Kalinowski J."/>
            <person name="Ruckert C."/>
        </authorList>
    </citation>
    <scope>NUCLEOTIDE SEQUENCE</scope>
    <source>
        <strain evidence="9">CGMCC 4.7306</strain>
    </source>
</reference>
<dbReference type="Gene3D" id="1.10.1040.10">
    <property type="entry name" value="N-(1-d-carboxylethyl)-l-norvaline Dehydrogenase, domain 2"/>
    <property type="match status" value="1"/>
</dbReference>
<dbReference type="Pfam" id="PF08125">
    <property type="entry name" value="Mannitol_dh_C"/>
    <property type="match status" value="1"/>
</dbReference>
<dbReference type="SUPFAM" id="SSF48179">
    <property type="entry name" value="6-phosphogluconate dehydrogenase C-terminal domain-like"/>
    <property type="match status" value="1"/>
</dbReference>
<feature type="domain" description="Mannitol dehydrogenase C-terminal" evidence="8">
    <location>
        <begin position="262"/>
        <end position="388"/>
    </location>
</feature>
<evidence type="ECO:0000259" key="7">
    <source>
        <dbReference type="Pfam" id="PF01232"/>
    </source>
</evidence>
<evidence type="ECO:0000259" key="8">
    <source>
        <dbReference type="Pfam" id="PF08125"/>
    </source>
</evidence>
<dbReference type="InterPro" id="IPR036291">
    <property type="entry name" value="NAD(P)-bd_dom_sf"/>
</dbReference>
<dbReference type="Pfam" id="PF01232">
    <property type="entry name" value="Mannitol_dh"/>
    <property type="match status" value="1"/>
</dbReference>
<keyword evidence="10" id="KW-1185">Reference proteome</keyword>
<dbReference type="InterPro" id="IPR013328">
    <property type="entry name" value="6PGD_dom2"/>
</dbReference>
<dbReference type="AlphaFoldDB" id="A0A917W5J3"/>
<protein>
    <recommendedName>
        <fullName evidence="3">Mannitol-1-phosphate 5-dehydrogenase</fullName>
        <ecNumber evidence="2">1.1.1.17</ecNumber>
    </recommendedName>
</protein>
<organism evidence="9 10">
    <name type="scientific">Microlunatus endophyticus</name>
    <dbReference type="NCBI Taxonomy" id="1716077"/>
    <lineage>
        <taxon>Bacteria</taxon>
        <taxon>Bacillati</taxon>
        <taxon>Actinomycetota</taxon>
        <taxon>Actinomycetes</taxon>
        <taxon>Propionibacteriales</taxon>
        <taxon>Propionibacteriaceae</taxon>
        <taxon>Microlunatus</taxon>
    </lineage>
</organism>
<comment type="similarity">
    <text evidence="1">Belongs to the mannitol dehydrogenase family.</text>
</comment>
<dbReference type="InterPro" id="IPR023027">
    <property type="entry name" value="Mannitol_DH_CS"/>
</dbReference>
<keyword evidence="5" id="KW-0520">NAD</keyword>
<dbReference type="PRINTS" id="PR00084">
    <property type="entry name" value="MTLDHDRGNASE"/>
</dbReference>
<evidence type="ECO:0000256" key="6">
    <source>
        <dbReference type="ARBA" id="ARBA00048615"/>
    </source>
</evidence>